<reference evidence="2 3" key="1">
    <citation type="submission" date="2015-11" db="EMBL/GenBank/DDBJ databases">
        <title>Exploring the genomic traits of fungus-feeding bacterial genus Collimonas.</title>
        <authorList>
            <person name="Song C."/>
            <person name="Schmidt R."/>
            <person name="de Jager V."/>
            <person name="Krzyzanowska D."/>
            <person name="Jongedijk E."/>
            <person name="Cankar K."/>
            <person name="Beekwilder J."/>
            <person name="van Veen A."/>
            <person name="de Boer W."/>
            <person name="van Veen J.A."/>
            <person name="Garbeva P."/>
        </authorList>
    </citation>
    <scope>NUCLEOTIDE SEQUENCE [LARGE SCALE GENOMIC DNA]</scope>
    <source>
        <strain evidence="2 3">Ter282</strain>
    </source>
</reference>
<dbReference type="PANTHER" id="PTHR43245">
    <property type="entry name" value="BIFUNCTIONAL POLYMYXIN RESISTANCE PROTEIN ARNA"/>
    <property type="match status" value="1"/>
</dbReference>
<proteinExistence type="predicted"/>
<dbReference type="Gene3D" id="3.40.50.720">
    <property type="entry name" value="NAD(P)-binding Rossmann-like Domain"/>
    <property type="match status" value="1"/>
</dbReference>
<evidence type="ECO:0000259" key="1">
    <source>
        <dbReference type="Pfam" id="PF01370"/>
    </source>
</evidence>
<dbReference type="RefSeq" id="WP_061531829.1">
    <property type="nucleotide sequence ID" value="NZ_CP013233.1"/>
</dbReference>
<accession>A0A127QCV6</accession>
<dbReference type="SUPFAM" id="SSF51735">
    <property type="entry name" value="NAD(P)-binding Rossmann-fold domains"/>
    <property type="match status" value="1"/>
</dbReference>
<evidence type="ECO:0000313" key="2">
    <source>
        <dbReference type="EMBL" id="AMP07888.1"/>
    </source>
</evidence>
<keyword evidence="3" id="KW-1185">Reference proteome</keyword>
<dbReference type="OrthoDB" id="112777at2"/>
<dbReference type="InterPro" id="IPR036291">
    <property type="entry name" value="NAD(P)-bd_dom_sf"/>
</dbReference>
<dbReference type="EMBL" id="CP013235">
    <property type="protein sequence ID" value="AMP07888.1"/>
    <property type="molecule type" value="Genomic_DNA"/>
</dbReference>
<name>A0A127QCV6_9BURK</name>
<sequence length="321" mass="35210">MTQRKIALVLGATGGIGNAMAQKLIQRGWQVRALHRRAGEMAVSNSSGIEWRQGDAMQAQDVIAAAEGVALIVHAVNPPGYRNWAQLVLPMIDNSIAAARASGARIVLPGTVYNYDADAILAPNEASPQKPVTRKGAIRVQLERRLQAAAQSGVRTLVVRAGDFFGPHMANSWFSQGLVKAGQPIKKVVYPGKRGIGHQWAYLPDVAETMMQLIEREAELGAFETFHMNGHWDTDGTEMVAAIGRASGQPDLRAWAFPWWLVVLGSPFVPLFREMREMSYLWRQPLHLDNRRLLKLLGKEPHTGLDEAVRAALTGIGCIKT</sequence>
<gene>
    <name evidence="2" type="ORF">CAter282_0064</name>
</gene>
<feature type="domain" description="NAD-dependent epimerase/dehydratase" evidence="1">
    <location>
        <begin position="7"/>
        <end position="221"/>
    </location>
</feature>
<protein>
    <submittedName>
        <fullName evidence="2">Short chain dehydrogenase family protein</fullName>
    </submittedName>
</protein>
<dbReference type="InterPro" id="IPR050177">
    <property type="entry name" value="Lipid_A_modif_metabolic_enz"/>
</dbReference>
<dbReference type="Pfam" id="PF01370">
    <property type="entry name" value="Epimerase"/>
    <property type="match status" value="1"/>
</dbReference>
<evidence type="ECO:0000313" key="3">
    <source>
        <dbReference type="Proteomes" id="UP000071778"/>
    </source>
</evidence>
<dbReference type="Proteomes" id="UP000071778">
    <property type="component" value="Chromosome"/>
</dbReference>
<dbReference type="PATRIC" id="fig|279058.17.peg.68"/>
<dbReference type="AlphaFoldDB" id="A0A127QCV6"/>
<dbReference type="InterPro" id="IPR001509">
    <property type="entry name" value="Epimerase_deHydtase"/>
</dbReference>
<organism evidence="2 3">
    <name type="scientific">Collimonas arenae</name>
    <dbReference type="NCBI Taxonomy" id="279058"/>
    <lineage>
        <taxon>Bacteria</taxon>
        <taxon>Pseudomonadati</taxon>
        <taxon>Pseudomonadota</taxon>
        <taxon>Betaproteobacteria</taxon>
        <taxon>Burkholderiales</taxon>
        <taxon>Oxalobacteraceae</taxon>
        <taxon>Collimonas</taxon>
    </lineage>
</organism>